<evidence type="ECO:0000313" key="10">
    <source>
        <dbReference type="Proteomes" id="UP000271087"/>
    </source>
</evidence>
<evidence type="ECO:0000259" key="8">
    <source>
        <dbReference type="Pfam" id="PF04825"/>
    </source>
</evidence>
<dbReference type="Gene3D" id="1.10.10.580">
    <property type="entry name" value="Structural maintenance of chromosome 1. Chain E"/>
    <property type="match status" value="1"/>
</dbReference>
<sequence>MFYAQFVLSKKGPLAKIWLAAHWEKKLSKAQIYETNVQDAVDEILKPKVKMALRTTGHLLLGIVRIYSRKAKYLLADCNEAFLKIKMAFRPGQVELDEDGQQAATAAINLPEVFHDFDAALPDFNELDMHTQIHINQSRIDDITLKEDLIPEATDMPFGGEFGGDDFGESALGLFSDVNIEEARERVSYAPDAEISRSGVTLLEESEPKPMDVDIADHLGMPMPDDDFGDFPADNMLDEVIFNESELAKSLDAMEAPGAEHDIPMETEDVAATAIAGLVIPTAGGLTSESFTLEPLDAAAVAVAGIEKPGRPKRRRRLIVDEQKNISGDEMKGNMADYRDTLQLLDLAPPTRKLMRLKETGTADKLFAIPGCAYLRAENLIKLYRSNLVYRVHSASALTGDEIRKDLEMAEHVDDNIEPEGSIVLGLLEDRMDDFDDVGMAAMSPDEMGQLEAIPEEEVPIAPEEMSINKDVFTSPERKKERKSRTERTIDEDETGADGEDEHRWTKRTQNVLNSISAKVKASVDGKILFTDLLTKGSTRKTAAQKFSMLLVLKKWQAIDVQQAEPYGEIIISAGPNITSAVSS</sequence>
<dbReference type="CDD" id="cd21792">
    <property type="entry name" value="Rad21_Rec8_M_NXP1-like"/>
    <property type="match status" value="1"/>
</dbReference>
<protein>
    <submittedName>
        <fullName evidence="11">Rad21_Rec8_N domain-containing protein</fullName>
    </submittedName>
</protein>
<feature type="region of interest" description="Disordered" evidence="6">
    <location>
        <begin position="472"/>
        <end position="502"/>
    </location>
</feature>
<dbReference type="PANTHER" id="PTHR12585">
    <property type="entry name" value="SCC1 / RAD21 FAMILY MEMBER"/>
    <property type="match status" value="1"/>
</dbReference>
<feature type="domain" description="Rad21/Rec8-like protein N-terminal" evidence="8">
    <location>
        <begin position="1"/>
        <end position="103"/>
    </location>
</feature>
<name>A0A182ELV3_ONCOC</name>
<dbReference type="InterPro" id="IPR023093">
    <property type="entry name" value="ScpA-like_C"/>
</dbReference>
<dbReference type="OrthoDB" id="10071381at2759"/>
<dbReference type="Pfam" id="PF04824">
    <property type="entry name" value="Rad21_Rec8"/>
    <property type="match status" value="1"/>
</dbReference>
<dbReference type="STRING" id="42157.A0A182ELV3"/>
<evidence type="ECO:0000256" key="1">
    <source>
        <dbReference type="ARBA" id="ARBA00004123"/>
    </source>
</evidence>
<dbReference type="PANTHER" id="PTHR12585:SF69">
    <property type="entry name" value="FI11703P"/>
    <property type="match status" value="1"/>
</dbReference>
<reference evidence="9 10" key="2">
    <citation type="submission" date="2018-08" db="EMBL/GenBank/DDBJ databases">
        <authorList>
            <person name="Laetsch R D."/>
            <person name="Stevens L."/>
            <person name="Kumar S."/>
            <person name="Blaxter L. M."/>
        </authorList>
    </citation>
    <scope>NUCLEOTIDE SEQUENCE [LARGE SCALE GENOMIC DNA]</scope>
</reference>
<dbReference type="GO" id="GO:1990414">
    <property type="term" value="P:replication-born double-strand break repair via sister chromatid exchange"/>
    <property type="evidence" value="ECO:0007669"/>
    <property type="project" value="TreeGrafter"/>
</dbReference>
<dbReference type="InterPro" id="IPR006910">
    <property type="entry name" value="Rad21_Rec8_N"/>
</dbReference>
<keyword evidence="4" id="KW-0158">Chromosome</keyword>
<evidence type="ECO:0000259" key="7">
    <source>
        <dbReference type="Pfam" id="PF04824"/>
    </source>
</evidence>
<evidence type="ECO:0000256" key="2">
    <source>
        <dbReference type="ARBA" id="ARBA00004286"/>
    </source>
</evidence>
<evidence type="ECO:0000256" key="3">
    <source>
        <dbReference type="ARBA" id="ARBA00009870"/>
    </source>
</evidence>
<feature type="domain" description="Rad21/Rec8-like protein C-terminal eukaryotic" evidence="7">
    <location>
        <begin position="526"/>
        <end position="577"/>
    </location>
</feature>
<feature type="compositionally biased region" description="Basic and acidic residues" evidence="6">
    <location>
        <begin position="476"/>
        <end position="489"/>
    </location>
</feature>
<keyword evidence="10" id="KW-1185">Reference proteome</keyword>
<keyword evidence="5" id="KW-0539">Nucleus</keyword>
<dbReference type="GO" id="GO:0003682">
    <property type="term" value="F:chromatin binding"/>
    <property type="evidence" value="ECO:0007669"/>
    <property type="project" value="TreeGrafter"/>
</dbReference>
<organism evidence="11">
    <name type="scientific">Onchocerca ochengi</name>
    <name type="common">Filarial nematode worm</name>
    <dbReference type="NCBI Taxonomy" id="42157"/>
    <lineage>
        <taxon>Eukaryota</taxon>
        <taxon>Metazoa</taxon>
        <taxon>Ecdysozoa</taxon>
        <taxon>Nematoda</taxon>
        <taxon>Chromadorea</taxon>
        <taxon>Rhabditida</taxon>
        <taxon>Spirurina</taxon>
        <taxon>Spiruromorpha</taxon>
        <taxon>Filarioidea</taxon>
        <taxon>Onchocercidae</taxon>
        <taxon>Onchocerca</taxon>
    </lineage>
</organism>
<evidence type="ECO:0000256" key="6">
    <source>
        <dbReference type="SAM" id="MobiDB-lite"/>
    </source>
</evidence>
<dbReference type="WBParaSite" id="nOo.2.0.1.t09094-RA">
    <property type="protein sequence ID" value="nOo.2.0.1.t09094-RA"/>
    <property type="gene ID" value="nOo.2.0.1.g09094"/>
</dbReference>
<dbReference type="Proteomes" id="UP000271087">
    <property type="component" value="Unassembled WGS sequence"/>
</dbReference>
<proteinExistence type="inferred from homology"/>
<feature type="compositionally biased region" description="Acidic residues" evidence="6">
    <location>
        <begin position="490"/>
        <end position="500"/>
    </location>
</feature>
<evidence type="ECO:0000256" key="5">
    <source>
        <dbReference type="ARBA" id="ARBA00023242"/>
    </source>
</evidence>
<evidence type="ECO:0000313" key="11">
    <source>
        <dbReference type="WBParaSite" id="nOo.2.0.1.t09094-RA"/>
    </source>
</evidence>
<dbReference type="EMBL" id="UYRW01004197">
    <property type="protein sequence ID" value="VDM92308.1"/>
    <property type="molecule type" value="Genomic_DNA"/>
</dbReference>
<evidence type="ECO:0000313" key="9">
    <source>
        <dbReference type="EMBL" id="VDM92308.1"/>
    </source>
</evidence>
<gene>
    <name evidence="9" type="ORF">NOO_LOCUS9094</name>
</gene>
<dbReference type="InterPro" id="IPR006909">
    <property type="entry name" value="Rad21/Rec8_C_eu"/>
</dbReference>
<dbReference type="SUPFAM" id="SSF46785">
    <property type="entry name" value="Winged helix' DNA-binding domain"/>
    <property type="match status" value="1"/>
</dbReference>
<reference evidence="11" key="1">
    <citation type="submission" date="2016-06" db="UniProtKB">
        <authorList>
            <consortium name="WormBaseParasite"/>
        </authorList>
    </citation>
    <scope>IDENTIFICATION</scope>
</reference>
<dbReference type="AlphaFoldDB" id="A0A182ELV3"/>
<dbReference type="InterPro" id="IPR049589">
    <property type="entry name" value="NXP1_M-like"/>
</dbReference>
<comment type="similarity">
    <text evidence="3">Belongs to the rad21 family.</text>
</comment>
<evidence type="ECO:0000256" key="4">
    <source>
        <dbReference type="ARBA" id="ARBA00022454"/>
    </source>
</evidence>
<comment type="subcellular location">
    <subcellularLocation>
        <location evidence="2">Chromosome</location>
    </subcellularLocation>
    <subcellularLocation>
        <location evidence="1">Nucleus</location>
    </subcellularLocation>
</comment>
<dbReference type="GO" id="GO:0007062">
    <property type="term" value="P:sister chromatid cohesion"/>
    <property type="evidence" value="ECO:0007669"/>
    <property type="project" value="InterPro"/>
</dbReference>
<dbReference type="InterPro" id="IPR036390">
    <property type="entry name" value="WH_DNA-bd_sf"/>
</dbReference>
<accession>A0A182ELV3</accession>
<dbReference type="InterPro" id="IPR039781">
    <property type="entry name" value="Rad21/Rec8-like"/>
</dbReference>
<dbReference type="GO" id="GO:0008278">
    <property type="term" value="C:cohesin complex"/>
    <property type="evidence" value="ECO:0007669"/>
    <property type="project" value="InterPro"/>
</dbReference>
<dbReference type="Pfam" id="PF04825">
    <property type="entry name" value="Rad21_Rec8_N"/>
    <property type="match status" value="1"/>
</dbReference>
<dbReference type="GO" id="GO:0005634">
    <property type="term" value="C:nucleus"/>
    <property type="evidence" value="ECO:0007669"/>
    <property type="project" value="UniProtKB-SubCell"/>
</dbReference>